<organism evidence="2 3">
    <name type="scientific">Entotheonella factor</name>
    <dbReference type="NCBI Taxonomy" id="1429438"/>
    <lineage>
        <taxon>Bacteria</taxon>
        <taxon>Pseudomonadati</taxon>
        <taxon>Nitrospinota/Tectimicrobiota group</taxon>
        <taxon>Candidatus Tectimicrobiota</taxon>
        <taxon>Candidatus Entotheonellia</taxon>
        <taxon>Candidatus Entotheonellales</taxon>
        <taxon>Candidatus Entotheonellaceae</taxon>
        <taxon>Candidatus Entotheonella</taxon>
    </lineage>
</organism>
<keyword evidence="1" id="KW-0812">Transmembrane</keyword>
<evidence type="ECO:0000313" key="3">
    <source>
        <dbReference type="Proteomes" id="UP000019141"/>
    </source>
</evidence>
<dbReference type="HOGENOM" id="CLU_104065_0_0_7"/>
<accession>W4LHG1</accession>
<evidence type="ECO:0000256" key="1">
    <source>
        <dbReference type="SAM" id="Phobius"/>
    </source>
</evidence>
<dbReference type="PANTHER" id="PTHR37692:SF1">
    <property type="entry name" value="DUF420 DOMAIN-CONTAINING PROTEIN"/>
    <property type="match status" value="1"/>
</dbReference>
<dbReference type="Pfam" id="PF04238">
    <property type="entry name" value="DUF420"/>
    <property type="match status" value="1"/>
</dbReference>
<dbReference type="EMBL" id="AZHW01000678">
    <property type="protein sequence ID" value="ETW97334.1"/>
    <property type="molecule type" value="Genomic_DNA"/>
</dbReference>
<evidence type="ECO:0000313" key="2">
    <source>
        <dbReference type="EMBL" id="ETW97334.1"/>
    </source>
</evidence>
<feature type="transmembrane region" description="Helical" evidence="1">
    <location>
        <begin position="114"/>
        <end position="139"/>
    </location>
</feature>
<feature type="transmembrane region" description="Helical" evidence="1">
    <location>
        <begin position="12"/>
        <end position="30"/>
    </location>
</feature>
<dbReference type="AlphaFoldDB" id="W4LHG1"/>
<dbReference type="PATRIC" id="fig|1429438.4.peg.4431"/>
<dbReference type="Proteomes" id="UP000019141">
    <property type="component" value="Unassembled WGS sequence"/>
</dbReference>
<proteinExistence type="predicted"/>
<name>W4LHG1_ENTF1</name>
<comment type="caution">
    <text evidence="2">The sequence shown here is derived from an EMBL/GenBank/DDBJ whole genome shotgun (WGS) entry which is preliminary data.</text>
</comment>
<keyword evidence="1" id="KW-1133">Transmembrane helix</keyword>
<dbReference type="PANTHER" id="PTHR37692">
    <property type="entry name" value="HYPOTHETICAL MEMBRANE SPANNING PROTEIN"/>
    <property type="match status" value="1"/>
</dbReference>
<keyword evidence="3" id="KW-1185">Reference proteome</keyword>
<feature type="transmembrane region" description="Helical" evidence="1">
    <location>
        <begin position="50"/>
        <end position="67"/>
    </location>
</feature>
<evidence type="ECO:0008006" key="4">
    <source>
        <dbReference type="Google" id="ProtNLM"/>
    </source>
</evidence>
<feature type="transmembrane region" description="Helical" evidence="1">
    <location>
        <begin position="151"/>
        <end position="173"/>
    </location>
</feature>
<feature type="transmembrane region" description="Helical" evidence="1">
    <location>
        <begin position="79"/>
        <end position="99"/>
    </location>
</feature>
<reference evidence="2 3" key="1">
    <citation type="journal article" date="2014" name="Nature">
        <title>An environmental bacterial taxon with a large and distinct metabolic repertoire.</title>
        <authorList>
            <person name="Wilson M.C."/>
            <person name="Mori T."/>
            <person name="Ruckert C."/>
            <person name="Uria A.R."/>
            <person name="Helf M.J."/>
            <person name="Takada K."/>
            <person name="Gernert C."/>
            <person name="Steffens U.A."/>
            <person name="Heycke N."/>
            <person name="Schmitt S."/>
            <person name="Rinke C."/>
            <person name="Helfrich E.J."/>
            <person name="Brachmann A.O."/>
            <person name="Gurgui C."/>
            <person name="Wakimoto T."/>
            <person name="Kracht M."/>
            <person name="Crusemann M."/>
            <person name="Hentschel U."/>
            <person name="Abe I."/>
            <person name="Matsunaga S."/>
            <person name="Kalinowski J."/>
            <person name="Takeyama H."/>
            <person name="Piel J."/>
        </authorList>
    </citation>
    <scope>NUCLEOTIDE SEQUENCE [LARGE SCALE GENOMIC DNA]</scope>
    <source>
        <strain evidence="3">TSY1</strain>
    </source>
</reference>
<gene>
    <name evidence="2" type="ORF">ETSY1_23010</name>
</gene>
<protein>
    <recommendedName>
        <fullName evidence="4">DUF420 domain-containing protein</fullName>
    </recommendedName>
</protein>
<dbReference type="InterPro" id="IPR007352">
    <property type="entry name" value="DUF420"/>
</dbReference>
<keyword evidence="1" id="KW-0472">Membrane</keyword>
<sequence length="178" mass="20267">MTPRSVSRHPMPWILLISAGISLFLIWLIYLRTPSPTQAGWVAMLPATNAFFNTLCACCLTAGWVFIRRGNRTMHIRCMLTAVALSALFLISYVTYHYFHGDTLFTGQGWIRPVYFFILISHIVLSMITLPLIISTLFYAAKGQFDSHRKIARYTLPVWLYVAITGVAVFFFLQAYSS</sequence>